<dbReference type="Proteomes" id="UP000887565">
    <property type="component" value="Unplaced"/>
</dbReference>
<proteinExistence type="predicted"/>
<dbReference type="GO" id="GO:0042175">
    <property type="term" value="C:nuclear outer membrane-endoplasmic reticulum membrane network"/>
    <property type="evidence" value="ECO:0007669"/>
    <property type="project" value="TreeGrafter"/>
</dbReference>
<feature type="region of interest" description="Disordered" evidence="2">
    <location>
        <begin position="1"/>
        <end position="22"/>
    </location>
</feature>
<name>A0A915KQA8_ROMCU</name>
<protein>
    <submittedName>
        <fullName evidence="4">Lebercilin domain-containing protein</fullName>
    </submittedName>
</protein>
<dbReference type="InterPro" id="IPR039604">
    <property type="entry name" value="Bfr1"/>
</dbReference>
<keyword evidence="3" id="KW-1185">Reference proteome</keyword>
<dbReference type="AlphaFoldDB" id="A0A915KQA8"/>
<evidence type="ECO:0000313" key="4">
    <source>
        <dbReference type="WBParaSite" id="nRc.2.0.1.t40654-RA"/>
    </source>
</evidence>
<evidence type="ECO:0000256" key="1">
    <source>
        <dbReference type="SAM" id="Coils"/>
    </source>
</evidence>
<feature type="compositionally biased region" description="Basic and acidic residues" evidence="2">
    <location>
        <begin position="287"/>
        <end position="297"/>
    </location>
</feature>
<dbReference type="GO" id="GO:0005783">
    <property type="term" value="C:endoplasmic reticulum"/>
    <property type="evidence" value="ECO:0007669"/>
    <property type="project" value="TreeGrafter"/>
</dbReference>
<dbReference type="PANTHER" id="PTHR31027">
    <property type="entry name" value="NUCLEAR SEGREGATION PROTEIN BFR1"/>
    <property type="match status" value="1"/>
</dbReference>
<feature type="coiled-coil region" evidence="1">
    <location>
        <begin position="74"/>
        <end position="254"/>
    </location>
</feature>
<dbReference type="WBParaSite" id="nRc.2.0.1.t40654-RA">
    <property type="protein sequence ID" value="nRc.2.0.1.t40654-RA"/>
    <property type="gene ID" value="nRc.2.0.1.g40654"/>
</dbReference>
<dbReference type="GO" id="GO:0003729">
    <property type="term" value="F:mRNA binding"/>
    <property type="evidence" value="ECO:0007669"/>
    <property type="project" value="TreeGrafter"/>
</dbReference>
<dbReference type="OMA" id="FNTERNA"/>
<keyword evidence="1" id="KW-0175">Coiled coil</keyword>
<dbReference type="PANTHER" id="PTHR31027:SF2">
    <property type="entry name" value="LEBERCILIN DOMAIN-CONTAINING PROTEIN"/>
    <property type="match status" value="1"/>
</dbReference>
<dbReference type="GO" id="GO:1990904">
    <property type="term" value="C:ribonucleoprotein complex"/>
    <property type="evidence" value="ECO:0007669"/>
    <property type="project" value="TreeGrafter"/>
</dbReference>
<feature type="region of interest" description="Disordered" evidence="2">
    <location>
        <begin position="266"/>
        <end position="297"/>
    </location>
</feature>
<dbReference type="GO" id="GO:0008298">
    <property type="term" value="P:intracellular mRNA localization"/>
    <property type="evidence" value="ECO:0007669"/>
    <property type="project" value="TreeGrafter"/>
</dbReference>
<evidence type="ECO:0000313" key="3">
    <source>
        <dbReference type="Proteomes" id="UP000887565"/>
    </source>
</evidence>
<accession>A0A915KQA8</accession>
<evidence type="ECO:0000256" key="2">
    <source>
        <dbReference type="SAM" id="MobiDB-lite"/>
    </source>
</evidence>
<organism evidence="3 4">
    <name type="scientific">Romanomermis culicivorax</name>
    <name type="common">Nematode worm</name>
    <dbReference type="NCBI Taxonomy" id="13658"/>
    <lineage>
        <taxon>Eukaryota</taxon>
        <taxon>Metazoa</taxon>
        <taxon>Ecdysozoa</taxon>
        <taxon>Nematoda</taxon>
        <taxon>Enoplea</taxon>
        <taxon>Dorylaimia</taxon>
        <taxon>Mermithida</taxon>
        <taxon>Mermithoidea</taxon>
        <taxon>Mermithidae</taxon>
        <taxon>Romanomermis</taxon>
    </lineage>
</organism>
<reference evidence="4" key="1">
    <citation type="submission" date="2022-11" db="UniProtKB">
        <authorList>
            <consortium name="WormBaseParasite"/>
        </authorList>
    </citation>
    <scope>IDENTIFICATION</scope>
</reference>
<sequence length="297" mass="35105">MKTRKKRRPKVNENGFHHRHMKRPNRDLFEKHIASLNVKIEVLKDDYYSLVGPKCYSNGTAALGMCQSTSLSILEKQRSLTASLKRQREQTRAQLRQTLEKLHESQQKIKTCKNEMAKVESQSLYYKDERKLLAYLARLEKQYADMQTRNAREEKALITLIDKAKRNQKQLAKWRKLESEKEDMIKTLNELKTLRDALYRTVEDLKAKEIESRNNERSSKIQIKEITTDLNNLYQEKRRAISEYENERQLYADSRRCNNDIQKENAFLGSKEKLPVQRTPSGRPIVHHNDPDSDLEK</sequence>